<evidence type="ECO:0000256" key="9">
    <source>
        <dbReference type="ARBA" id="ARBA00023180"/>
    </source>
</evidence>
<gene>
    <name evidence="11 13" type="primary">IL12A</name>
</gene>
<keyword evidence="7 11" id="KW-0339">Growth factor</keyword>
<dbReference type="GO" id="GO:2000510">
    <property type="term" value="P:positive regulation of dendritic cell chemotaxis"/>
    <property type="evidence" value="ECO:0007669"/>
    <property type="project" value="Ensembl"/>
</dbReference>
<dbReference type="GO" id="GO:0050830">
    <property type="term" value="P:defense response to Gram-positive bacterium"/>
    <property type="evidence" value="ECO:0007669"/>
    <property type="project" value="Ensembl"/>
</dbReference>
<dbReference type="InterPro" id="IPR050676">
    <property type="entry name" value="IL-12"/>
</dbReference>
<evidence type="ECO:0000256" key="6">
    <source>
        <dbReference type="ARBA" id="ARBA00022729"/>
    </source>
</evidence>
<dbReference type="GO" id="GO:0034393">
    <property type="term" value="P:positive regulation of smooth muscle cell apoptotic process"/>
    <property type="evidence" value="ECO:0007669"/>
    <property type="project" value="Ensembl"/>
</dbReference>
<dbReference type="GO" id="GO:0048662">
    <property type="term" value="P:negative regulation of smooth muscle cell proliferation"/>
    <property type="evidence" value="ECO:0007669"/>
    <property type="project" value="Ensembl"/>
</dbReference>
<dbReference type="PANTHER" id="PTHR48485">
    <property type="entry name" value="INTERLEUKIN-12 SUBUNIT BETA-RELATED"/>
    <property type="match status" value="1"/>
</dbReference>
<dbReference type="GO" id="GO:0050671">
    <property type="term" value="P:positive regulation of lymphocyte proliferation"/>
    <property type="evidence" value="ECO:0007669"/>
    <property type="project" value="Ensembl"/>
</dbReference>
<dbReference type="GO" id="GO:0008083">
    <property type="term" value="F:growth factor activity"/>
    <property type="evidence" value="ECO:0007669"/>
    <property type="project" value="UniProtKB-KW"/>
</dbReference>
<keyword evidence="14" id="KW-1185">Reference proteome</keyword>
<comment type="function">
    <text evidence="11">Heterodimerizes with IL12B to form the IL-12 cytokine or with EBI3/IL27B to form the IL-35 cytokine. IL-12 is primarily produced by professional antigen-presenting cells (APCs) such as B-cells and dendritic cells (DCs) as well as macrophages and granulocytes and regulates T-cell and natural killer-cell responses, induces the production of interferon-gamma (IFN-gamma), favors the differentiation of T-helper 1 (Th1) cells and is an important link between innate resistance and adaptive immunity. Mechanistically, exerts its biological effects through a receptor composed of IL12R1 and IL12R2 subunits. Binding to the receptor results in the rapid tyrosine phosphorylation of a number of cellular substrates including the JAK family kinases TYK2 and JAK2. In turn, recruited STAT4 gets phosphorylated and translocates to the nucleus where it regulates cytokine/growth factor responsive genes. As part of IL-35, plays essential roles in maintaining the immune homeostasis of the liver microenvironment and functions also as an immune-suppressive cytokine. Mediates biological events through unconventional receptors composed of IL12RB2 and gp130/IL6ST heterodimers or homodimers. Signaling requires the transcription factors STAT1 and STAT4, which form a unique heterodimer that binds to distinct DNA sites.</text>
</comment>
<keyword evidence="4 11" id="KW-0202">Cytokine</keyword>
<dbReference type="GO" id="GO:0002860">
    <property type="term" value="P:positive regulation of natural killer cell mediated cytotoxicity directed against tumor cell target"/>
    <property type="evidence" value="ECO:0007669"/>
    <property type="project" value="Ensembl"/>
</dbReference>
<dbReference type="GO" id="GO:0046982">
    <property type="term" value="F:protein heterodimerization activity"/>
    <property type="evidence" value="ECO:0007669"/>
    <property type="project" value="Ensembl"/>
</dbReference>
<evidence type="ECO:0000256" key="11">
    <source>
        <dbReference type="RuleBase" id="RU363133"/>
    </source>
</evidence>
<dbReference type="GO" id="GO:1900747">
    <property type="term" value="P:negative regulation of vascular endothelial growth factor signaling pathway"/>
    <property type="evidence" value="ECO:0007669"/>
    <property type="project" value="Ensembl"/>
</dbReference>
<dbReference type="GO" id="GO:0045063">
    <property type="term" value="P:T-helper 1 cell differentiation"/>
    <property type="evidence" value="ECO:0007669"/>
    <property type="project" value="Ensembl"/>
</dbReference>
<dbReference type="GO" id="GO:0042163">
    <property type="term" value="F:interleukin-12 beta subunit binding"/>
    <property type="evidence" value="ECO:0007669"/>
    <property type="project" value="Ensembl"/>
</dbReference>
<evidence type="ECO:0000256" key="7">
    <source>
        <dbReference type="ARBA" id="ARBA00023030"/>
    </source>
</evidence>
<dbReference type="GO" id="GO:0032496">
    <property type="term" value="P:response to lipopolysaccharide"/>
    <property type="evidence" value="ECO:0007669"/>
    <property type="project" value="Ensembl"/>
</dbReference>
<dbReference type="SUPFAM" id="SSF47266">
    <property type="entry name" value="4-helical cytokines"/>
    <property type="match status" value="1"/>
</dbReference>
<dbReference type="InterPro" id="IPR009079">
    <property type="entry name" value="4_helix_cytokine-like_core"/>
</dbReference>
<dbReference type="GO" id="GO:0032700">
    <property type="term" value="P:negative regulation of interleukin-17 production"/>
    <property type="evidence" value="ECO:0007669"/>
    <property type="project" value="Ensembl"/>
</dbReference>
<comment type="subcellular location">
    <subcellularLocation>
        <location evidence="1 11">Secreted</location>
    </subcellularLocation>
</comment>
<comment type="subunit">
    <text evidence="10">Heterodimer with IL12B; disulfide-linked. This heterodimer is known as interleukin IL-12. Heterodimer with EBI3/IL27B; not disulfide-linked. This heterodimer is known as interleukin IL-35. Interacts with NBR1; this interaction promotes IL-12 secretion.</text>
</comment>
<dbReference type="GO" id="GO:0005125">
    <property type="term" value="F:cytokine activity"/>
    <property type="evidence" value="ECO:0007669"/>
    <property type="project" value="UniProtKB-KW"/>
</dbReference>
<dbReference type="GO" id="GO:0032729">
    <property type="term" value="P:positive regulation of type II interferon production"/>
    <property type="evidence" value="ECO:0007669"/>
    <property type="project" value="Ensembl"/>
</dbReference>
<reference evidence="13" key="3">
    <citation type="submission" date="2025-09" db="UniProtKB">
        <authorList>
            <consortium name="Ensembl"/>
        </authorList>
    </citation>
    <scope>IDENTIFICATION</scope>
</reference>
<evidence type="ECO:0000256" key="5">
    <source>
        <dbReference type="ARBA" id="ARBA00022525"/>
    </source>
</evidence>
<dbReference type="GO" id="GO:0097191">
    <property type="term" value="P:extrinsic apoptotic signaling pathway"/>
    <property type="evidence" value="ECO:0007669"/>
    <property type="project" value="Ensembl"/>
</dbReference>
<keyword evidence="12" id="KW-0175">Coiled coil</keyword>
<keyword evidence="6" id="KW-0732">Signal</keyword>
<comment type="similarity">
    <text evidence="2 11">Belongs to the IL-6 superfamily.</text>
</comment>
<feature type="coiled-coil region" evidence="12">
    <location>
        <begin position="44"/>
        <end position="78"/>
    </location>
</feature>
<evidence type="ECO:0000313" key="13">
    <source>
        <dbReference type="Ensembl" id="ENSVURP00010021682.1"/>
    </source>
</evidence>
<reference evidence="13" key="2">
    <citation type="submission" date="2025-08" db="UniProtKB">
        <authorList>
            <consortium name="Ensembl"/>
        </authorList>
    </citation>
    <scope>IDENTIFICATION</scope>
</reference>
<dbReference type="GO" id="GO:0016477">
    <property type="term" value="P:cell migration"/>
    <property type="evidence" value="ECO:0007669"/>
    <property type="project" value="Ensembl"/>
</dbReference>
<dbReference type="GO" id="GO:0098586">
    <property type="term" value="P:cellular response to virus"/>
    <property type="evidence" value="ECO:0007669"/>
    <property type="project" value="Ensembl"/>
</dbReference>
<dbReference type="STRING" id="29139.ENSVURP00010021682"/>
<reference evidence="14" key="1">
    <citation type="submission" date="2018-12" db="EMBL/GenBank/DDBJ databases">
        <authorList>
            <person name="Yazar S."/>
        </authorList>
    </citation>
    <scope>NUCLEOTIDE SEQUENCE [LARGE SCALE GENOMIC DNA]</scope>
</reference>
<protein>
    <recommendedName>
        <fullName evidence="3 11">Interleukin-12 subunit alpha</fullName>
        <shortName evidence="11">IL-12A</shortName>
    </recommendedName>
</protein>
<evidence type="ECO:0000256" key="12">
    <source>
        <dbReference type="SAM" id="Coils"/>
    </source>
</evidence>
<sequence length="215" mass="24376">MLAARCQCPQKYIFLIATFTGLGQVNWAKSLPVMQPEPSMHQCLRGSKNMLEAVSNTLQKASQKLELYSCSLEEIDHEDITGTNTVRDCIPPELIKVETTFFFNGSCLVSRKTLCNCCLKSIYEDLEIYKAEFNVIKETLAKDPTRQISLDQNMLAAIDEMMQALNFNSENVPLVSSPKEPDFYKTKVKLCILLHAFRIRAVTINRMMNYLTASS</sequence>
<dbReference type="Ensembl" id="ENSVURT00010024690.1">
    <property type="protein sequence ID" value="ENSVURP00010021682.1"/>
    <property type="gene ID" value="ENSVURG00010016620.1"/>
</dbReference>
<dbReference type="Proteomes" id="UP000314987">
    <property type="component" value="Unassembled WGS sequence"/>
</dbReference>
<evidence type="ECO:0000256" key="2">
    <source>
        <dbReference type="ARBA" id="ARBA00007432"/>
    </source>
</evidence>
<organism evidence="13 14">
    <name type="scientific">Vombatus ursinus</name>
    <name type="common">Common wombat</name>
    <dbReference type="NCBI Taxonomy" id="29139"/>
    <lineage>
        <taxon>Eukaryota</taxon>
        <taxon>Metazoa</taxon>
        <taxon>Chordata</taxon>
        <taxon>Craniata</taxon>
        <taxon>Vertebrata</taxon>
        <taxon>Euteleostomi</taxon>
        <taxon>Mammalia</taxon>
        <taxon>Metatheria</taxon>
        <taxon>Diprotodontia</taxon>
        <taxon>Vombatidae</taxon>
        <taxon>Vombatus</taxon>
    </lineage>
</organism>
<dbReference type="GO" id="GO:0045513">
    <property type="term" value="F:interleukin-27 binding"/>
    <property type="evidence" value="ECO:0007669"/>
    <property type="project" value="Ensembl"/>
</dbReference>
<dbReference type="Gene3D" id="1.20.1250.10">
    <property type="match status" value="1"/>
</dbReference>
<evidence type="ECO:0000256" key="4">
    <source>
        <dbReference type="ARBA" id="ARBA00022514"/>
    </source>
</evidence>
<evidence type="ECO:0000256" key="8">
    <source>
        <dbReference type="ARBA" id="ARBA00023157"/>
    </source>
</evidence>
<dbReference type="GO" id="GO:0001916">
    <property type="term" value="P:positive regulation of T cell mediated cytotoxicity"/>
    <property type="evidence" value="ECO:0007669"/>
    <property type="project" value="Ensembl"/>
</dbReference>
<dbReference type="PANTHER" id="PTHR48485:SF1">
    <property type="entry name" value="INTERLEUKIN-12 SUBUNIT ALPHA"/>
    <property type="match status" value="1"/>
</dbReference>
<keyword evidence="8 11" id="KW-1015">Disulfide bond</keyword>
<dbReference type="OMA" id="TMNESCL"/>
<dbReference type="GO" id="GO:0051135">
    <property type="term" value="P:positive regulation of NK T cell activation"/>
    <property type="evidence" value="ECO:0007669"/>
    <property type="project" value="Ensembl"/>
</dbReference>
<name>A0A4X2LLG2_VOMUR</name>
<keyword evidence="5 11" id="KW-0964">Secreted</keyword>
<dbReference type="GO" id="GO:0035722">
    <property type="term" value="P:interleukin-12-mediated signaling pathway"/>
    <property type="evidence" value="ECO:0007669"/>
    <property type="project" value="Ensembl"/>
</dbReference>
<dbReference type="GO" id="GO:0043514">
    <property type="term" value="C:interleukin-12 complex"/>
    <property type="evidence" value="ECO:0007669"/>
    <property type="project" value="Ensembl"/>
</dbReference>
<dbReference type="Pfam" id="PF03039">
    <property type="entry name" value="IL12"/>
    <property type="match status" value="1"/>
</dbReference>
<keyword evidence="9" id="KW-0325">Glycoprotein</keyword>
<evidence type="ECO:0000256" key="10">
    <source>
        <dbReference type="ARBA" id="ARBA00047077"/>
    </source>
</evidence>
<evidence type="ECO:0000256" key="1">
    <source>
        <dbReference type="ARBA" id="ARBA00004613"/>
    </source>
</evidence>
<dbReference type="GO" id="GO:0010224">
    <property type="term" value="P:response to UV-B"/>
    <property type="evidence" value="ECO:0007669"/>
    <property type="project" value="Ensembl"/>
</dbReference>
<dbReference type="GO" id="GO:0032816">
    <property type="term" value="P:positive regulation of natural killer cell activation"/>
    <property type="evidence" value="ECO:0007669"/>
    <property type="project" value="Ensembl"/>
</dbReference>
<evidence type="ECO:0000313" key="14">
    <source>
        <dbReference type="Proteomes" id="UP000314987"/>
    </source>
</evidence>
<dbReference type="AlphaFoldDB" id="A0A4X2LLG2"/>
<dbReference type="GeneTree" id="ENSGT00390000016906"/>
<dbReference type="GO" id="GO:1903588">
    <property type="term" value="P:negative regulation of blood vessel endothelial cell proliferation involved in sprouting angiogenesis"/>
    <property type="evidence" value="ECO:0007669"/>
    <property type="project" value="Ensembl"/>
</dbReference>
<dbReference type="GO" id="GO:0050709">
    <property type="term" value="P:negative regulation of protein secretion"/>
    <property type="evidence" value="ECO:0007669"/>
    <property type="project" value="Ensembl"/>
</dbReference>
<evidence type="ECO:0000256" key="3">
    <source>
        <dbReference type="ARBA" id="ARBA00014463"/>
    </source>
</evidence>
<accession>A0A4X2LLG2</accession>
<proteinExistence type="inferred from homology"/>
<dbReference type="GO" id="GO:0005143">
    <property type="term" value="F:interleukin-12 receptor binding"/>
    <property type="evidence" value="ECO:0007669"/>
    <property type="project" value="InterPro"/>
</dbReference>
<comment type="subunit">
    <text evidence="11">Heterodimer with IL12B; disulfide-linked. The heterodimer is known as interleukin IL-12.</text>
</comment>
<dbReference type="InterPro" id="IPR004281">
    <property type="entry name" value="IL-12_alpha"/>
</dbReference>